<evidence type="ECO:0000313" key="1">
    <source>
        <dbReference type="EMBL" id="KAK3683114.1"/>
    </source>
</evidence>
<gene>
    <name evidence="1" type="ORF">LTR37_020552</name>
</gene>
<evidence type="ECO:0000313" key="2">
    <source>
        <dbReference type="Proteomes" id="UP001281147"/>
    </source>
</evidence>
<accession>A0ACC3MAX5</accession>
<sequence>MRPNEPKPPDLSTAAGSEQGVVKINRFAGAVFEAGWSRPLSPKSIRHPVACKISKIAVFATPTADDLLDSGRIADSDPMGTEDIRARAACTVAENKRRMDDEANRLLDELSARFEPTIPPAITTPLQPGAAKPIRRIEDRQDCGIKHKNHGQTVSESSDIEAWHQIRMSIKLSYLDGVLGADEY</sequence>
<reference evidence="1" key="1">
    <citation type="submission" date="2023-07" db="EMBL/GenBank/DDBJ databases">
        <title>Black Yeasts Isolated from many extreme environments.</title>
        <authorList>
            <person name="Coleine C."/>
            <person name="Stajich J.E."/>
            <person name="Selbmann L."/>
        </authorList>
    </citation>
    <scope>NUCLEOTIDE SEQUENCE</scope>
    <source>
        <strain evidence="1">CCFEE 5714</strain>
    </source>
</reference>
<dbReference type="EMBL" id="JAUTXU010000368">
    <property type="protein sequence ID" value="KAK3683114.1"/>
    <property type="molecule type" value="Genomic_DNA"/>
</dbReference>
<dbReference type="Proteomes" id="UP001281147">
    <property type="component" value="Unassembled WGS sequence"/>
</dbReference>
<organism evidence="1 2">
    <name type="scientific">Vermiconidia calcicola</name>
    <dbReference type="NCBI Taxonomy" id="1690605"/>
    <lineage>
        <taxon>Eukaryota</taxon>
        <taxon>Fungi</taxon>
        <taxon>Dikarya</taxon>
        <taxon>Ascomycota</taxon>
        <taxon>Pezizomycotina</taxon>
        <taxon>Dothideomycetes</taxon>
        <taxon>Dothideomycetidae</taxon>
        <taxon>Mycosphaerellales</taxon>
        <taxon>Extremaceae</taxon>
        <taxon>Vermiconidia</taxon>
    </lineage>
</organism>
<protein>
    <submittedName>
        <fullName evidence="1">Uncharacterized protein</fullName>
    </submittedName>
</protein>
<comment type="caution">
    <text evidence="1">The sequence shown here is derived from an EMBL/GenBank/DDBJ whole genome shotgun (WGS) entry which is preliminary data.</text>
</comment>
<keyword evidence="2" id="KW-1185">Reference proteome</keyword>
<name>A0ACC3MAX5_9PEZI</name>
<proteinExistence type="predicted"/>